<evidence type="ECO:0000313" key="3">
    <source>
        <dbReference type="EMBL" id="ANB50163.1"/>
    </source>
</evidence>
<evidence type="ECO:0000256" key="1">
    <source>
        <dbReference type="SAM" id="Coils"/>
    </source>
</evidence>
<protein>
    <submittedName>
        <fullName evidence="3">Putative Bro-N domain-containing protein</fullName>
    </submittedName>
</protein>
<evidence type="ECO:0000313" key="4">
    <source>
        <dbReference type="Proteomes" id="UP000241365"/>
    </source>
</evidence>
<dbReference type="PANTHER" id="PTHR36180">
    <property type="entry name" value="DNA-BINDING PROTEIN-RELATED-RELATED"/>
    <property type="match status" value="1"/>
</dbReference>
<dbReference type="Proteomes" id="UP000241365">
    <property type="component" value="Segment"/>
</dbReference>
<proteinExistence type="predicted"/>
<feature type="coiled-coil region" evidence="1">
    <location>
        <begin position="333"/>
        <end position="384"/>
    </location>
</feature>
<name>A0A167R0B7_9VIRU</name>
<reference evidence="3 4" key="1">
    <citation type="journal article" date="2016" name="Genome Announc.">
        <title>Complete Genome Sequence of a New Megavirus Family Member Isolated from an Inland Water Lake for the First Time in India.</title>
        <authorList>
            <person name="Chatterjee A."/>
            <person name="Ali F."/>
            <person name="Bange D."/>
            <person name="Kondabagil K."/>
        </authorList>
    </citation>
    <scope>NUCLEOTIDE SEQUENCE [LARGE SCALE GENOMIC DNA]</scope>
    <source>
        <strain evidence="3">1</strain>
    </source>
</reference>
<dbReference type="SMART" id="SM01040">
    <property type="entry name" value="Bro-N"/>
    <property type="match status" value="1"/>
</dbReference>
<dbReference type="EMBL" id="KU877344">
    <property type="protein sequence ID" value="ANB50163.1"/>
    <property type="molecule type" value="Genomic_DNA"/>
</dbReference>
<feature type="domain" description="Bro-N" evidence="2">
    <location>
        <begin position="67"/>
        <end position="180"/>
    </location>
</feature>
<dbReference type="InterPro" id="IPR003497">
    <property type="entry name" value="BRO_N_domain"/>
</dbReference>
<dbReference type="KEGG" id="vg:80513521"/>
<dbReference type="Pfam" id="PF02498">
    <property type="entry name" value="Bro-N"/>
    <property type="match status" value="1"/>
</dbReference>
<organism evidence="3 4">
    <name type="scientific">Powai lake megavirus</name>
    <dbReference type="NCBI Taxonomy" id="1842663"/>
    <lineage>
        <taxon>Viruses</taxon>
        <taxon>Varidnaviria</taxon>
        <taxon>Bamfordvirae</taxon>
        <taxon>Nucleocytoviricota</taxon>
        <taxon>Megaviricetes</taxon>
        <taxon>Imitervirales</taxon>
        <taxon>Mimiviridae</taxon>
        <taxon>Megamimivirinae</taxon>
        <taxon>Megavirus</taxon>
        <taxon>Megavirus powaiense</taxon>
    </lineage>
</organism>
<dbReference type="PANTHER" id="PTHR36180:SF2">
    <property type="entry name" value="BRO FAMILY PROTEIN"/>
    <property type="match status" value="1"/>
</dbReference>
<evidence type="ECO:0000259" key="2">
    <source>
        <dbReference type="PROSITE" id="PS51750"/>
    </source>
</evidence>
<sequence length="387" mass="45190">MPKINNNKIIKLYETKDDERRRKKRMKKITLDSDSDADSEIEIKSKPKAIVKKIVGDGTKVVTQNDKTGIISKMFTYEEADVLVIKDKNGDYWYKGKNICDILEYGNSREALKKHVDNEYKKSFADMGVTIFDTPKIDPQTTFIDDSGLFQLVSRSKKLEAIKLWRKITKEILPELFSTGHYTLPAKTTDMERLAKSFYDDNMLSSYDKQPVVYLSYVGEHKVTINGVEKTEHVIKFGETRKMSQRDLNEHRNFYKIFNVLGIWKSLANVEVESQIKNNFKSRGMLVDLVIKGKNKTKEQNKKEHIVLNEVSGLDYCLNMIEDVVNNTTLPQENEYQNKINKLECKNEILNIRYENSLDKYKLLEKSYQNLEETNKLLKEKLNKRYS</sequence>
<dbReference type="RefSeq" id="YP_010775914.1">
    <property type="nucleotide sequence ID" value="NC_075034.1"/>
</dbReference>
<dbReference type="PROSITE" id="PS51750">
    <property type="entry name" value="BRO_N"/>
    <property type="match status" value="1"/>
</dbReference>
<accession>A0A167R0B7</accession>
<dbReference type="GeneID" id="80513521"/>
<keyword evidence="4" id="KW-1185">Reference proteome</keyword>
<keyword evidence="1" id="KW-0175">Coiled coil</keyword>